<accession>A0A9D3YMW4</accession>
<keyword evidence="2" id="KW-1185">Reference proteome</keyword>
<evidence type="ECO:0000313" key="2">
    <source>
        <dbReference type="Proteomes" id="UP000828390"/>
    </source>
</evidence>
<dbReference type="AlphaFoldDB" id="A0A9D3YMW4"/>
<dbReference type="EMBL" id="JAIWYP010000015">
    <property type="protein sequence ID" value="KAH3702130.1"/>
    <property type="molecule type" value="Genomic_DNA"/>
</dbReference>
<comment type="caution">
    <text evidence="1">The sequence shown here is derived from an EMBL/GenBank/DDBJ whole genome shotgun (WGS) entry which is preliminary data.</text>
</comment>
<proteinExistence type="predicted"/>
<organism evidence="1 2">
    <name type="scientific">Dreissena polymorpha</name>
    <name type="common">Zebra mussel</name>
    <name type="synonym">Mytilus polymorpha</name>
    <dbReference type="NCBI Taxonomy" id="45954"/>
    <lineage>
        <taxon>Eukaryota</taxon>
        <taxon>Metazoa</taxon>
        <taxon>Spiralia</taxon>
        <taxon>Lophotrochozoa</taxon>
        <taxon>Mollusca</taxon>
        <taxon>Bivalvia</taxon>
        <taxon>Autobranchia</taxon>
        <taxon>Heteroconchia</taxon>
        <taxon>Euheterodonta</taxon>
        <taxon>Imparidentia</taxon>
        <taxon>Neoheterodontei</taxon>
        <taxon>Myida</taxon>
        <taxon>Dreissenoidea</taxon>
        <taxon>Dreissenidae</taxon>
        <taxon>Dreissena</taxon>
    </lineage>
</organism>
<name>A0A9D3YMW4_DREPO</name>
<sequence length="50" mass="5669">MTCGNPYKAFKTIVVDFILFAEGHDNVHYNVIPDDIRECEATSYTSLQVC</sequence>
<gene>
    <name evidence="1" type="ORF">DPMN_077134</name>
</gene>
<dbReference type="Proteomes" id="UP000828390">
    <property type="component" value="Unassembled WGS sequence"/>
</dbReference>
<protein>
    <submittedName>
        <fullName evidence="1">Uncharacterized protein</fullName>
    </submittedName>
</protein>
<reference evidence="1" key="2">
    <citation type="submission" date="2020-11" db="EMBL/GenBank/DDBJ databases">
        <authorList>
            <person name="McCartney M.A."/>
            <person name="Auch B."/>
            <person name="Kono T."/>
            <person name="Mallez S."/>
            <person name="Becker A."/>
            <person name="Gohl D.M."/>
            <person name="Silverstein K.A.T."/>
            <person name="Koren S."/>
            <person name="Bechman K.B."/>
            <person name="Herman A."/>
            <person name="Abrahante J.E."/>
            <person name="Garbe J."/>
        </authorList>
    </citation>
    <scope>NUCLEOTIDE SEQUENCE</scope>
    <source>
        <strain evidence="1">Duluth1</strain>
        <tissue evidence="1">Whole animal</tissue>
    </source>
</reference>
<reference evidence="1" key="1">
    <citation type="journal article" date="2019" name="bioRxiv">
        <title>The Genome of the Zebra Mussel, Dreissena polymorpha: A Resource for Invasive Species Research.</title>
        <authorList>
            <person name="McCartney M.A."/>
            <person name="Auch B."/>
            <person name="Kono T."/>
            <person name="Mallez S."/>
            <person name="Zhang Y."/>
            <person name="Obille A."/>
            <person name="Becker A."/>
            <person name="Abrahante J.E."/>
            <person name="Garbe J."/>
            <person name="Badalamenti J.P."/>
            <person name="Herman A."/>
            <person name="Mangelson H."/>
            <person name="Liachko I."/>
            <person name="Sullivan S."/>
            <person name="Sone E.D."/>
            <person name="Koren S."/>
            <person name="Silverstein K.A.T."/>
            <person name="Beckman K.B."/>
            <person name="Gohl D.M."/>
        </authorList>
    </citation>
    <scope>NUCLEOTIDE SEQUENCE</scope>
    <source>
        <strain evidence="1">Duluth1</strain>
        <tissue evidence="1">Whole animal</tissue>
    </source>
</reference>
<evidence type="ECO:0000313" key="1">
    <source>
        <dbReference type="EMBL" id="KAH3702130.1"/>
    </source>
</evidence>